<reference evidence="8 9" key="1">
    <citation type="submission" date="2020-10" db="EMBL/GenBank/DDBJ databases">
        <title>Haloactinobacterium sp. RN3S43, a bacterium isolated from saline soil.</title>
        <authorList>
            <person name="Sun J.-Q."/>
        </authorList>
    </citation>
    <scope>NUCLEOTIDE SEQUENCE [LARGE SCALE GENOMIC DNA]</scope>
    <source>
        <strain evidence="8 9">RN3S43</strain>
    </source>
</reference>
<dbReference type="KEGG" id="halt:IM660_16525"/>
<comment type="similarity">
    <text evidence="2">Belongs to the SurE nucleotidase family.</text>
</comment>
<sequence length="258" mass="26751">MRVLITNDDGIDSPGLTILAHVAADAGHEVLVAAPNKEYSGFSAGLQGEQEESGNLRQSPGRPPGLRQGIEAIGVHGSPALISVVAGMGGLGPRPDLVLSGINLGPNVGPAILHSGTVGAALAAAAQGIAAVAFSITGREIAHSETATAVVSTAFEWVTSHPQDGRVLNINIPDVPQGDLRGLRTAQPARFTLEDGERERQVTSMLFRPFSSDDVTFDADSDAGLLAQGWATATLLRSHVHDESAATMPGFNTQEVMR</sequence>
<feature type="region of interest" description="Disordered" evidence="6">
    <location>
        <begin position="46"/>
        <end position="65"/>
    </location>
</feature>
<evidence type="ECO:0000256" key="4">
    <source>
        <dbReference type="ARBA" id="ARBA00022723"/>
    </source>
</evidence>
<dbReference type="InterPro" id="IPR002828">
    <property type="entry name" value="SurE-like_Pase/nucleotidase"/>
</dbReference>
<dbReference type="EMBL" id="CP063169">
    <property type="protein sequence ID" value="QOR70199.1"/>
    <property type="molecule type" value="Genomic_DNA"/>
</dbReference>
<dbReference type="EC" id="3.1.3.5" evidence="3"/>
<dbReference type="GO" id="GO:0046872">
    <property type="term" value="F:metal ion binding"/>
    <property type="evidence" value="ECO:0007669"/>
    <property type="project" value="UniProtKB-KW"/>
</dbReference>
<name>A0A7M1SRJ2_9MICO</name>
<evidence type="ECO:0000313" key="8">
    <source>
        <dbReference type="EMBL" id="QOR70199.1"/>
    </source>
</evidence>
<keyword evidence="5" id="KW-0378">Hydrolase</keyword>
<dbReference type="Pfam" id="PF01975">
    <property type="entry name" value="SurE"/>
    <property type="match status" value="1"/>
</dbReference>
<dbReference type="AlphaFoldDB" id="A0A7M1SRJ2"/>
<comment type="catalytic activity">
    <reaction evidence="1">
        <text>a ribonucleoside 5'-phosphate + H2O = a ribonucleoside + phosphate</text>
        <dbReference type="Rhea" id="RHEA:12484"/>
        <dbReference type="ChEBI" id="CHEBI:15377"/>
        <dbReference type="ChEBI" id="CHEBI:18254"/>
        <dbReference type="ChEBI" id="CHEBI:43474"/>
        <dbReference type="ChEBI" id="CHEBI:58043"/>
        <dbReference type="EC" id="3.1.3.5"/>
    </reaction>
</comment>
<dbReference type="Gene3D" id="3.40.1210.10">
    <property type="entry name" value="Survival protein SurE-like phosphatase/nucleotidase"/>
    <property type="match status" value="1"/>
</dbReference>
<evidence type="ECO:0000259" key="7">
    <source>
        <dbReference type="Pfam" id="PF01975"/>
    </source>
</evidence>
<evidence type="ECO:0000313" key="9">
    <source>
        <dbReference type="Proteomes" id="UP000593758"/>
    </source>
</evidence>
<dbReference type="Proteomes" id="UP000593758">
    <property type="component" value="Chromosome"/>
</dbReference>
<keyword evidence="9" id="KW-1185">Reference proteome</keyword>
<evidence type="ECO:0000256" key="2">
    <source>
        <dbReference type="ARBA" id="ARBA00011062"/>
    </source>
</evidence>
<evidence type="ECO:0000256" key="5">
    <source>
        <dbReference type="ARBA" id="ARBA00022801"/>
    </source>
</evidence>
<evidence type="ECO:0000256" key="1">
    <source>
        <dbReference type="ARBA" id="ARBA00000815"/>
    </source>
</evidence>
<proteinExistence type="inferred from homology"/>
<feature type="domain" description="Survival protein SurE-like phosphatase/nucleotidase" evidence="7">
    <location>
        <begin position="3"/>
        <end position="190"/>
    </location>
</feature>
<dbReference type="RefSeq" id="WP_193496888.1">
    <property type="nucleotide sequence ID" value="NZ_CP063169.1"/>
</dbReference>
<organism evidence="8 9">
    <name type="scientific">Ruania alkalisoli</name>
    <dbReference type="NCBI Taxonomy" id="2779775"/>
    <lineage>
        <taxon>Bacteria</taxon>
        <taxon>Bacillati</taxon>
        <taxon>Actinomycetota</taxon>
        <taxon>Actinomycetes</taxon>
        <taxon>Micrococcales</taxon>
        <taxon>Ruaniaceae</taxon>
        <taxon>Ruania</taxon>
    </lineage>
</organism>
<evidence type="ECO:0000256" key="6">
    <source>
        <dbReference type="SAM" id="MobiDB-lite"/>
    </source>
</evidence>
<keyword evidence="4" id="KW-0479">Metal-binding</keyword>
<dbReference type="InterPro" id="IPR030048">
    <property type="entry name" value="SurE"/>
</dbReference>
<dbReference type="InterPro" id="IPR036523">
    <property type="entry name" value="SurE-like_sf"/>
</dbReference>
<dbReference type="PANTHER" id="PTHR30457:SF0">
    <property type="entry name" value="PHOSPHATASE, PUTATIVE (AFU_ORTHOLOGUE AFUA_4G01070)-RELATED"/>
    <property type="match status" value="1"/>
</dbReference>
<evidence type="ECO:0000256" key="3">
    <source>
        <dbReference type="ARBA" id="ARBA00012643"/>
    </source>
</evidence>
<dbReference type="PANTHER" id="PTHR30457">
    <property type="entry name" value="5'-NUCLEOTIDASE SURE"/>
    <property type="match status" value="1"/>
</dbReference>
<accession>A0A7M1SRJ2</accession>
<dbReference type="GO" id="GO:0008253">
    <property type="term" value="F:5'-nucleotidase activity"/>
    <property type="evidence" value="ECO:0007669"/>
    <property type="project" value="UniProtKB-EC"/>
</dbReference>
<gene>
    <name evidence="8" type="ORF">IM660_16525</name>
</gene>
<protein>
    <recommendedName>
        <fullName evidence="3">5'-nucleotidase</fullName>
        <ecNumber evidence="3">3.1.3.5</ecNumber>
    </recommendedName>
</protein>
<dbReference type="SUPFAM" id="SSF64167">
    <property type="entry name" value="SurE-like"/>
    <property type="match status" value="1"/>
</dbReference>